<dbReference type="EMBL" id="ML994674">
    <property type="protein sequence ID" value="KAF2178557.1"/>
    <property type="molecule type" value="Genomic_DNA"/>
</dbReference>
<keyword evidence="3" id="KW-1185">Reference proteome</keyword>
<dbReference type="AlphaFoldDB" id="A0A6A6DGF5"/>
<reference evidence="2" key="1">
    <citation type="journal article" date="2020" name="Stud. Mycol.">
        <title>101 Dothideomycetes genomes: a test case for predicting lifestyles and emergence of pathogens.</title>
        <authorList>
            <person name="Haridas S."/>
            <person name="Albert R."/>
            <person name="Binder M."/>
            <person name="Bloem J."/>
            <person name="Labutti K."/>
            <person name="Salamov A."/>
            <person name="Andreopoulos B."/>
            <person name="Baker S."/>
            <person name="Barry K."/>
            <person name="Bills G."/>
            <person name="Bluhm B."/>
            <person name="Cannon C."/>
            <person name="Castanera R."/>
            <person name="Culley D."/>
            <person name="Daum C."/>
            <person name="Ezra D."/>
            <person name="Gonzalez J."/>
            <person name="Henrissat B."/>
            <person name="Kuo A."/>
            <person name="Liang C."/>
            <person name="Lipzen A."/>
            <person name="Lutzoni F."/>
            <person name="Magnuson J."/>
            <person name="Mondo S."/>
            <person name="Nolan M."/>
            <person name="Ohm R."/>
            <person name="Pangilinan J."/>
            <person name="Park H.-J."/>
            <person name="Ramirez L."/>
            <person name="Alfaro M."/>
            <person name="Sun H."/>
            <person name="Tritt A."/>
            <person name="Yoshinaga Y."/>
            <person name="Zwiers L.-H."/>
            <person name="Turgeon B."/>
            <person name="Goodwin S."/>
            <person name="Spatafora J."/>
            <person name="Crous P."/>
            <person name="Grigoriev I."/>
        </authorList>
    </citation>
    <scope>NUCLEOTIDE SEQUENCE</scope>
    <source>
        <strain evidence="2">CBS 207.26</strain>
    </source>
</reference>
<organism evidence="2 3">
    <name type="scientific">Zopfia rhizophila CBS 207.26</name>
    <dbReference type="NCBI Taxonomy" id="1314779"/>
    <lineage>
        <taxon>Eukaryota</taxon>
        <taxon>Fungi</taxon>
        <taxon>Dikarya</taxon>
        <taxon>Ascomycota</taxon>
        <taxon>Pezizomycotina</taxon>
        <taxon>Dothideomycetes</taxon>
        <taxon>Dothideomycetes incertae sedis</taxon>
        <taxon>Zopfiaceae</taxon>
        <taxon>Zopfia</taxon>
    </lineage>
</organism>
<gene>
    <name evidence="2" type="ORF">K469DRAFT_718086</name>
</gene>
<evidence type="ECO:0000313" key="2">
    <source>
        <dbReference type="EMBL" id="KAF2178557.1"/>
    </source>
</evidence>
<proteinExistence type="predicted"/>
<evidence type="ECO:0008006" key="4">
    <source>
        <dbReference type="Google" id="ProtNLM"/>
    </source>
</evidence>
<feature type="chain" id="PRO_5025470013" description="Secreted protein" evidence="1">
    <location>
        <begin position="17"/>
        <end position="82"/>
    </location>
</feature>
<evidence type="ECO:0000256" key="1">
    <source>
        <dbReference type="SAM" id="SignalP"/>
    </source>
</evidence>
<name>A0A6A6DGF5_9PEZI</name>
<protein>
    <recommendedName>
        <fullName evidence="4">Secreted protein</fullName>
    </recommendedName>
</protein>
<feature type="signal peptide" evidence="1">
    <location>
        <begin position="1"/>
        <end position="16"/>
    </location>
</feature>
<dbReference type="Proteomes" id="UP000800200">
    <property type="component" value="Unassembled WGS sequence"/>
</dbReference>
<keyword evidence="1" id="KW-0732">Signal</keyword>
<accession>A0A6A6DGF5</accession>
<evidence type="ECO:0000313" key="3">
    <source>
        <dbReference type="Proteomes" id="UP000800200"/>
    </source>
</evidence>
<sequence length="82" mass="9191">MVRGWWVAFELSLLSSMQPFLPRASSPSTSYYSSLSQWPSLREGCFYAAVVDAHLAFQFSIPETNGSKSSRNTAHQTRTICL</sequence>